<protein>
    <submittedName>
        <fullName evidence="1">Uncharacterized protein</fullName>
    </submittedName>
</protein>
<name>A0ABV4TPF8_9FLAO</name>
<gene>
    <name evidence="1" type="ORF">AAGV33_16325</name>
</gene>
<accession>A0ABV4TPF8</accession>
<feature type="non-terminal residue" evidence="1">
    <location>
        <position position="1"/>
    </location>
</feature>
<evidence type="ECO:0000313" key="1">
    <source>
        <dbReference type="EMBL" id="MFA9195972.1"/>
    </source>
</evidence>
<proteinExistence type="predicted"/>
<reference evidence="1 2" key="1">
    <citation type="submission" date="2024-04" db="EMBL/GenBank/DDBJ databases">
        <title>New Clade of Flavobacterium.</title>
        <authorList>
            <person name="Matos L."/>
            <person name="Proenca D.N."/>
            <person name="Fransisco R.M."/>
            <person name="Chung A.P."/>
            <person name="Maccario L."/>
            <person name="Sorensen S.J."/>
            <person name="Morais P.V."/>
        </authorList>
    </citation>
    <scope>NUCLEOTIDE SEQUENCE [LARGE SCALE GENOMIC DNA]</scope>
    <source>
        <strain evidence="1 2">FBOR7N2.3</strain>
    </source>
</reference>
<dbReference type="EMBL" id="JBCFQK010000057">
    <property type="protein sequence ID" value="MFA9195972.1"/>
    <property type="molecule type" value="Genomic_DNA"/>
</dbReference>
<dbReference type="RefSeq" id="WP_373393448.1">
    <property type="nucleotide sequence ID" value="NZ_JBCFQJ010000057.1"/>
</dbReference>
<organism evidence="1 2">
    <name type="scientific">Flavobacterium magnesitis</name>
    <dbReference type="NCBI Taxonomy" id="3138077"/>
    <lineage>
        <taxon>Bacteria</taxon>
        <taxon>Pseudomonadati</taxon>
        <taxon>Bacteroidota</taxon>
        <taxon>Flavobacteriia</taxon>
        <taxon>Flavobacteriales</taxon>
        <taxon>Flavobacteriaceae</taxon>
        <taxon>Flavobacterium</taxon>
    </lineage>
</organism>
<evidence type="ECO:0000313" key="2">
    <source>
        <dbReference type="Proteomes" id="UP001574170"/>
    </source>
</evidence>
<comment type="caution">
    <text evidence="1">The sequence shown here is derived from an EMBL/GenBank/DDBJ whole genome shotgun (WGS) entry which is preliminary data.</text>
</comment>
<keyword evidence="2" id="KW-1185">Reference proteome</keyword>
<sequence>IPTKEETPQYFSIQIDVSKVITNHQIKITMKKTFYFITLLLISISFFSCSSDDDLNYQNDFEKSKNAWLDFKVSSNNSYQYVATGSSFFIHHRWETTITVSNGIVIQRDFEYIDKPEYMPEEDWQWTENANEINTHGSFIAAAPLTLDEIYTKAENEWLIKIKNTNTYFETENNGLISTCGYSEKGCMDDCFTGIRIKSITIL</sequence>
<dbReference type="Proteomes" id="UP001574170">
    <property type="component" value="Unassembled WGS sequence"/>
</dbReference>